<sequence>MSEDQVSTARRIQRLERLLDELVTTFKEEREANAEAFEMVERALSGGGEASSAAPPAEPVSWGDRATTEDWHALAEWVDWLIHTYELRDEVRLTSCWPAHPGVVEELAALHSAWRDAATRATEGEDDALAFWHDRYLAPLVHRLPAIYAVRICRNGHEPAAKSILTDRDLLPNLG</sequence>
<dbReference type="Proteomes" id="UP000315628">
    <property type="component" value="Unassembled WGS sequence"/>
</dbReference>
<reference evidence="1 2" key="1">
    <citation type="submission" date="2019-06" db="EMBL/GenBank/DDBJ databases">
        <title>Sequencing the genomes of 1000 actinobacteria strains.</title>
        <authorList>
            <person name="Klenk H.-P."/>
        </authorList>
    </citation>
    <scope>NUCLEOTIDE SEQUENCE [LARGE SCALE GENOMIC DNA]</scope>
    <source>
        <strain evidence="1 2">DSM 18935</strain>
    </source>
</reference>
<evidence type="ECO:0000313" key="2">
    <source>
        <dbReference type="Proteomes" id="UP000315628"/>
    </source>
</evidence>
<gene>
    <name evidence="1" type="ORF">FB557_2833</name>
</gene>
<comment type="caution">
    <text evidence="1">The sequence shown here is derived from an EMBL/GenBank/DDBJ whole genome shotgun (WGS) entry which is preliminary data.</text>
</comment>
<evidence type="ECO:0008006" key="3">
    <source>
        <dbReference type="Google" id="ProtNLM"/>
    </source>
</evidence>
<dbReference type="AlphaFoldDB" id="A0A560W620"/>
<organism evidence="1 2">
    <name type="scientific">Marihabitans asiaticum</name>
    <dbReference type="NCBI Taxonomy" id="415218"/>
    <lineage>
        <taxon>Bacteria</taxon>
        <taxon>Bacillati</taxon>
        <taxon>Actinomycetota</taxon>
        <taxon>Actinomycetes</taxon>
        <taxon>Micrococcales</taxon>
        <taxon>Intrasporangiaceae</taxon>
        <taxon>Marihabitans</taxon>
    </lineage>
</organism>
<dbReference type="RefSeq" id="WP_144858262.1">
    <property type="nucleotide sequence ID" value="NZ_BAAAYT010000012.1"/>
</dbReference>
<name>A0A560W620_9MICO</name>
<dbReference type="EMBL" id="VIUW01000006">
    <property type="protein sequence ID" value="TWD13066.1"/>
    <property type="molecule type" value="Genomic_DNA"/>
</dbReference>
<accession>A0A560W620</accession>
<proteinExistence type="predicted"/>
<dbReference type="OrthoDB" id="4139717at2"/>
<protein>
    <recommendedName>
        <fullName evidence="3">DUF4913 domain-containing protein</fullName>
    </recommendedName>
</protein>
<evidence type="ECO:0000313" key="1">
    <source>
        <dbReference type="EMBL" id="TWD13066.1"/>
    </source>
</evidence>
<keyword evidence="2" id="KW-1185">Reference proteome</keyword>